<evidence type="ECO:0000313" key="1">
    <source>
        <dbReference type="EMBL" id="KAI3763772.1"/>
    </source>
</evidence>
<organism evidence="1 2">
    <name type="scientific">Cichorium intybus</name>
    <name type="common">Chicory</name>
    <dbReference type="NCBI Taxonomy" id="13427"/>
    <lineage>
        <taxon>Eukaryota</taxon>
        <taxon>Viridiplantae</taxon>
        <taxon>Streptophyta</taxon>
        <taxon>Embryophyta</taxon>
        <taxon>Tracheophyta</taxon>
        <taxon>Spermatophyta</taxon>
        <taxon>Magnoliopsida</taxon>
        <taxon>eudicotyledons</taxon>
        <taxon>Gunneridae</taxon>
        <taxon>Pentapetalae</taxon>
        <taxon>asterids</taxon>
        <taxon>campanulids</taxon>
        <taxon>Asterales</taxon>
        <taxon>Asteraceae</taxon>
        <taxon>Cichorioideae</taxon>
        <taxon>Cichorieae</taxon>
        <taxon>Cichoriinae</taxon>
        <taxon>Cichorium</taxon>
    </lineage>
</organism>
<name>A0ACB9EY40_CICIN</name>
<keyword evidence="2" id="KW-1185">Reference proteome</keyword>
<proteinExistence type="predicted"/>
<dbReference type="Proteomes" id="UP001055811">
    <property type="component" value="Linkage Group LG03"/>
</dbReference>
<gene>
    <name evidence="1" type="ORF">L2E82_13769</name>
</gene>
<reference evidence="1 2" key="2">
    <citation type="journal article" date="2022" name="Mol. Ecol. Resour.">
        <title>The genomes of chicory, endive, great burdock and yacon provide insights into Asteraceae paleo-polyploidization history and plant inulin production.</title>
        <authorList>
            <person name="Fan W."/>
            <person name="Wang S."/>
            <person name="Wang H."/>
            <person name="Wang A."/>
            <person name="Jiang F."/>
            <person name="Liu H."/>
            <person name="Zhao H."/>
            <person name="Xu D."/>
            <person name="Zhang Y."/>
        </authorList>
    </citation>
    <scope>NUCLEOTIDE SEQUENCE [LARGE SCALE GENOMIC DNA]</scope>
    <source>
        <strain evidence="2">cv. Punajuju</strain>
        <tissue evidence="1">Leaves</tissue>
    </source>
</reference>
<accession>A0ACB9EY40</accession>
<sequence>MHRSNFTPKSRLNWQYRKEQEERYAVEKVLAGAIRKEMTLEEFCTIQNIEIMQLNRLEFVNEELTSLVNEHECDAGKHGVFEFRFVLLIAAFVFGFTFDGNTERHINVSLEMLLKLVAVFGPVITSTVSAPPTVGVDHHAEKW</sequence>
<reference evidence="2" key="1">
    <citation type="journal article" date="2022" name="Mol. Ecol. Resour.">
        <title>The genomes of chicory, endive, great burdock and yacon provide insights into Asteraceae palaeo-polyploidization history and plant inulin production.</title>
        <authorList>
            <person name="Fan W."/>
            <person name="Wang S."/>
            <person name="Wang H."/>
            <person name="Wang A."/>
            <person name="Jiang F."/>
            <person name="Liu H."/>
            <person name="Zhao H."/>
            <person name="Xu D."/>
            <person name="Zhang Y."/>
        </authorList>
    </citation>
    <scope>NUCLEOTIDE SEQUENCE [LARGE SCALE GENOMIC DNA]</scope>
    <source>
        <strain evidence="2">cv. Punajuju</strain>
    </source>
</reference>
<protein>
    <submittedName>
        <fullName evidence="1">Uncharacterized protein</fullName>
    </submittedName>
</protein>
<dbReference type="EMBL" id="CM042011">
    <property type="protein sequence ID" value="KAI3763772.1"/>
    <property type="molecule type" value="Genomic_DNA"/>
</dbReference>
<comment type="caution">
    <text evidence="1">The sequence shown here is derived from an EMBL/GenBank/DDBJ whole genome shotgun (WGS) entry which is preliminary data.</text>
</comment>
<evidence type="ECO:0000313" key="2">
    <source>
        <dbReference type="Proteomes" id="UP001055811"/>
    </source>
</evidence>